<proteinExistence type="predicted"/>
<evidence type="ECO:0000313" key="2">
    <source>
        <dbReference type="Proteomes" id="UP001595710"/>
    </source>
</evidence>
<reference evidence="2" key="1">
    <citation type="journal article" date="2019" name="Int. J. Syst. Evol. Microbiol.">
        <title>The Global Catalogue of Microorganisms (GCM) 10K type strain sequencing project: providing services to taxonomists for standard genome sequencing and annotation.</title>
        <authorList>
            <consortium name="The Broad Institute Genomics Platform"/>
            <consortium name="The Broad Institute Genome Sequencing Center for Infectious Disease"/>
            <person name="Wu L."/>
            <person name="Ma J."/>
        </authorList>
    </citation>
    <scope>NUCLEOTIDE SEQUENCE [LARGE SCALE GENOMIC DNA]</scope>
    <source>
        <strain evidence="2">CECT 8288</strain>
    </source>
</reference>
<dbReference type="Proteomes" id="UP001595710">
    <property type="component" value="Unassembled WGS sequence"/>
</dbReference>
<organism evidence="1 2">
    <name type="scientific">Reinekea marina</name>
    <dbReference type="NCBI Taxonomy" id="1310421"/>
    <lineage>
        <taxon>Bacteria</taxon>
        <taxon>Pseudomonadati</taxon>
        <taxon>Pseudomonadota</taxon>
        <taxon>Gammaproteobacteria</taxon>
        <taxon>Oceanospirillales</taxon>
        <taxon>Saccharospirillaceae</taxon>
        <taxon>Reinekea</taxon>
    </lineage>
</organism>
<protein>
    <submittedName>
        <fullName evidence="1">Uncharacterized protein</fullName>
    </submittedName>
</protein>
<keyword evidence="2" id="KW-1185">Reference proteome</keyword>
<dbReference type="RefSeq" id="WP_290283163.1">
    <property type="nucleotide sequence ID" value="NZ_JAUFQI010000001.1"/>
</dbReference>
<sequence>MRLLVVLFLVFAGQFVFAATDYRPYILGEWQCQSSVHTQYGDTLAIGDLSINDNGHLLGSGNLLFFYPRLNTEVPLAASLKAKWTFVNNQLVVSQLSGDIISPYPLLNGVASSFKQDILQQKTVTFKLAKIGKKFMAFTAEDQTEIQCIRPLAE</sequence>
<name>A0ABV7WTP6_9GAMM</name>
<accession>A0ABV7WTP6</accession>
<dbReference type="EMBL" id="JBHRYN010000011">
    <property type="protein sequence ID" value="MFC3701823.1"/>
    <property type="molecule type" value="Genomic_DNA"/>
</dbReference>
<evidence type="ECO:0000313" key="1">
    <source>
        <dbReference type="EMBL" id="MFC3701823.1"/>
    </source>
</evidence>
<gene>
    <name evidence="1" type="ORF">ACFOND_09250</name>
</gene>
<comment type="caution">
    <text evidence="1">The sequence shown here is derived from an EMBL/GenBank/DDBJ whole genome shotgun (WGS) entry which is preliminary data.</text>
</comment>